<protein>
    <submittedName>
        <fullName evidence="2">Uncharacterized protein</fullName>
    </submittedName>
</protein>
<feature type="region of interest" description="Disordered" evidence="1">
    <location>
        <begin position="69"/>
        <end position="92"/>
    </location>
</feature>
<name>O84158_CHLTR</name>
<dbReference type="EnsemblBacteria" id="AAC67747">
    <property type="protein sequence ID" value="AAC67747"/>
    <property type="gene ID" value="CT_156"/>
</dbReference>
<dbReference type="KEGG" id="ctr:CT_156"/>
<dbReference type="InParanoid" id="O84158"/>
<organism evidence="2 3">
    <name type="scientific">Chlamydia trachomatis serovar D (strain ATCC VR-885 / DSM 19411 / UW-3/Cx)</name>
    <dbReference type="NCBI Taxonomy" id="272561"/>
    <lineage>
        <taxon>Bacteria</taxon>
        <taxon>Pseudomonadati</taxon>
        <taxon>Chlamydiota</taxon>
        <taxon>Chlamydiia</taxon>
        <taxon>Chlamydiales</taxon>
        <taxon>Chlamydiaceae</taxon>
        <taxon>Chlamydia/Chlamydophila group</taxon>
        <taxon>Chlamydia</taxon>
    </lineage>
</organism>
<dbReference type="PIR" id="H71550">
    <property type="entry name" value="H71550"/>
</dbReference>
<keyword evidence="3" id="KW-1185">Reference proteome</keyword>
<dbReference type="Proteomes" id="UP000000431">
    <property type="component" value="Chromosome"/>
</dbReference>
<dbReference type="EMBL" id="AE001273">
    <property type="protein sequence ID" value="AAC67747.1"/>
    <property type="molecule type" value="Genomic_DNA"/>
</dbReference>
<evidence type="ECO:0000313" key="3">
    <source>
        <dbReference type="Proteomes" id="UP000000431"/>
    </source>
</evidence>
<reference evidence="2 3" key="1">
    <citation type="journal article" date="1998" name="Science">
        <title>Genome sequence of an obligate intracellular pathogen of humans: Chlamydia trachomatis.</title>
        <authorList>
            <person name="Stephens R.S."/>
            <person name="Kalman S."/>
            <person name="Lammel C.J."/>
            <person name="Fan J."/>
            <person name="Marathe R."/>
            <person name="Aravind L."/>
            <person name="Mitchell W.P."/>
            <person name="Olinger L."/>
            <person name="Tatusov R.L."/>
            <person name="Zhao Q."/>
            <person name="Koonin E.V."/>
            <person name="Davis R.W."/>
        </authorList>
    </citation>
    <scope>NUCLEOTIDE SEQUENCE [LARGE SCALE GENOMIC DNA]</scope>
    <source>
        <strain evidence="3">D/UW-3/Cx</strain>
    </source>
</reference>
<evidence type="ECO:0000313" key="2">
    <source>
        <dbReference type="EMBL" id="AAC67747.1"/>
    </source>
</evidence>
<dbReference type="AlphaFoldDB" id="O84158"/>
<proteinExistence type="predicted"/>
<evidence type="ECO:0000256" key="1">
    <source>
        <dbReference type="SAM" id="MobiDB-lite"/>
    </source>
</evidence>
<dbReference type="RefSeq" id="NP_219659.1">
    <property type="nucleotide sequence ID" value="NC_000117.1"/>
</dbReference>
<dbReference type="STRING" id="272561.CT_156"/>
<dbReference type="RefSeq" id="WP_010725098.1">
    <property type="nucleotide sequence ID" value="NC_000117.1"/>
</dbReference>
<dbReference type="HOGENOM" id="CLU_2129034_0_0_0"/>
<sequence length="113" mass="12949">MNTIMEGIDNLFASIRTLAPTLRHRATSLLLKTVAPLLRNTNRENREFHHHDQDRTIEVLPLNPLPLQYPSPSKCSPDPRENTRLPKTLLLPPLNEPDLLRAKSYLDSYSITN</sequence>
<accession>O84158</accession>
<gene>
    <name evidence="2" type="ordered locus">CT_156</name>
</gene>
<dbReference type="GeneID" id="884099"/>